<dbReference type="CDD" id="cd04902">
    <property type="entry name" value="ACT_3PGDH-xct"/>
    <property type="match status" value="1"/>
</dbReference>
<evidence type="ECO:0000256" key="11">
    <source>
        <dbReference type="RuleBase" id="RU363003"/>
    </source>
</evidence>
<evidence type="ECO:0000256" key="6">
    <source>
        <dbReference type="ARBA" id="ARBA00023002"/>
    </source>
</evidence>
<evidence type="ECO:0000256" key="3">
    <source>
        <dbReference type="ARBA" id="ARBA00005854"/>
    </source>
</evidence>
<dbReference type="InterPro" id="IPR006140">
    <property type="entry name" value="D-isomer_DH_NAD-bd"/>
</dbReference>
<dbReference type="Pfam" id="PF00389">
    <property type="entry name" value="2-Hacid_dh"/>
    <property type="match status" value="1"/>
</dbReference>
<dbReference type="SUPFAM" id="SSF51735">
    <property type="entry name" value="NAD(P)-binding Rossmann-fold domains"/>
    <property type="match status" value="1"/>
</dbReference>
<dbReference type="InterPro" id="IPR006236">
    <property type="entry name" value="PGDH"/>
</dbReference>
<dbReference type="EC" id="1.1.1.95" evidence="11"/>
<sequence length="543" mass="57200">MGPLTHRIFGRTSHVPKPIVVVADQLSEAGLATLGTDCEIRHVAGADRPKLLSAVADADALIVRSATQVDHEVIAAAPKLRVVARAGVGLDNVDVEAATASGVMVVNAPTSNIVTTAEQSVTLLLACARNTAQAHGALKRGEWKRSAYTGVELDGKVVGIVGFGKIGQLVANRLRAFGVEIIAYDPYLPPARADQAGVTLVGFEELLKRSDFITLHPPKTKETVGLLGHKELRLVKPSVRIINVSRGGIIDEHALYIAIKEGRVAGAALDVFATEPCTDSPLFELDQVVVTPHLGASTHEAQEKASTHVARSVRLALAGDFVPDAVNVQGGAVSEDLKPGLQLTEILGRVFTALAGRTATKLDVEVRGELAGQDVRVLELAALKGVFVDVIDEQVTYVNAPRIAKDRGLSVELLTTAESPLWRNVITLRGVLADRGIVSVSGTLSGPRQIPKIVEVNGYEMEIEPTCHLAFFTYSDRPGIVGAVGHILGEQGINIGSMQVSRYAKGSKALIALTVDSAIPADAVDRIAAEIGADSGCSVVLAK</sequence>
<dbReference type="PANTHER" id="PTHR42789:SF1">
    <property type="entry name" value="D-ISOMER SPECIFIC 2-HYDROXYACID DEHYDROGENASE FAMILY PROTEIN (AFU_ORTHOLOGUE AFUA_6G10090)"/>
    <property type="match status" value="1"/>
</dbReference>
<proteinExistence type="inferred from homology"/>
<reference evidence="14" key="1">
    <citation type="journal article" date="2019" name="Int. J. Syst. Evol. Microbiol.">
        <title>The Global Catalogue of Microorganisms (GCM) 10K type strain sequencing project: providing services to taxonomists for standard genome sequencing and annotation.</title>
        <authorList>
            <consortium name="The Broad Institute Genomics Platform"/>
            <consortium name="The Broad Institute Genome Sequencing Center for Infectious Disease"/>
            <person name="Wu L."/>
            <person name="Ma J."/>
        </authorList>
    </citation>
    <scope>NUCLEOTIDE SEQUENCE [LARGE SCALE GENOMIC DNA]</scope>
    <source>
        <strain evidence="14">JCM 17326</strain>
    </source>
</reference>
<dbReference type="PANTHER" id="PTHR42789">
    <property type="entry name" value="D-ISOMER SPECIFIC 2-HYDROXYACID DEHYDROGENASE FAMILY PROTEIN (AFU_ORTHOLOGUE AFUA_6G10090)"/>
    <property type="match status" value="1"/>
</dbReference>
<dbReference type="InterPro" id="IPR036291">
    <property type="entry name" value="NAD(P)-bd_dom_sf"/>
</dbReference>
<keyword evidence="8 11" id="KW-0718">Serine biosynthesis</keyword>
<evidence type="ECO:0000313" key="13">
    <source>
        <dbReference type="EMBL" id="GAA3585958.1"/>
    </source>
</evidence>
<evidence type="ECO:0000256" key="5">
    <source>
        <dbReference type="ARBA" id="ARBA00022605"/>
    </source>
</evidence>
<dbReference type="InterPro" id="IPR029752">
    <property type="entry name" value="D-isomer_DH_CS1"/>
</dbReference>
<comment type="similarity">
    <text evidence="3 11">Belongs to the D-isomer specific 2-hydroxyacid dehydrogenase family.</text>
</comment>
<dbReference type="PROSITE" id="PS51671">
    <property type="entry name" value="ACT"/>
    <property type="match status" value="1"/>
</dbReference>
<dbReference type="EMBL" id="BAABDQ010000022">
    <property type="protein sequence ID" value="GAA3585958.1"/>
    <property type="molecule type" value="Genomic_DNA"/>
</dbReference>
<dbReference type="SUPFAM" id="SSF143548">
    <property type="entry name" value="Serine metabolism enzymes domain"/>
    <property type="match status" value="1"/>
</dbReference>
<comment type="function">
    <text evidence="1">Catalyzes the reversible oxidation of 3-phospho-D-glycerate to 3-phosphonooxypyruvate, the first step of the phosphorylated L-serine biosynthesis pathway. Also catalyzes the reversible oxidation of 2-hydroxyglutarate to 2-oxoglutarate.</text>
</comment>
<evidence type="ECO:0000256" key="9">
    <source>
        <dbReference type="ARBA" id="ARBA00048126"/>
    </source>
</evidence>
<dbReference type="Gene3D" id="3.30.70.260">
    <property type="match status" value="1"/>
</dbReference>
<evidence type="ECO:0000256" key="1">
    <source>
        <dbReference type="ARBA" id="ARBA00003800"/>
    </source>
</evidence>
<dbReference type="PROSITE" id="PS00065">
    <property type="entry name" value="D_2_HYDROXYACID_DH_1"/>
    <property type="match status" value="1"/>
</dbReference>
<gene>
    <name evidence="13" type="primary">serA_3</name>
    <name evidence="13" type="ORF">GCM10022419_080050</name>
</gene>
<evidence type="ECO:0000259" key="12">
    <source>
        <dbReference type="PROSITE" id="PS51671"/>
    </source>
</evidence>
<dbReference type="Proteomes" id="UP001500630">
    <property type="component" value="Unassembled WGS sequence"/>
</dbReference>
<dbReference type="InterPro" id="IPR045865">
    <property type="entry name" value="ACT-like_dom_sf"/>
</dbReference>
<evidence type="ECO:0000256" key="4">
    <source>
        <dbReference type="ARBA" id="ARBA00021582"/>
    </source>
</evidence>
<dbReference type="InterPro" id="IPR029753">
    <property type="entry name" value="D-isomer_DH_CS"/>
</dbReference>
<keyword evidence="6 11" id="KW-0560">Oxidoreductase</keyword>
<dbReference type="SUPFAM" id="SSF55021">
    <property type="entry name" value="ACT-like"/>
    <property type="match status" value="1"/>
</dbReference>
<comment type="caution">
    <text evidence="13">The sequence shown here is derived from an EMBL/GenBank/DDBJ whole genome shotgun (WGS) entry which is preliminary data.</text>
</comment>
<dbReference type="CDD" id="cd12173">
    <property type="entry name" value="PGDH_4"/>
    <property type="match status" value="1"/>
</dbReference>
<dbReference type="PROSITE" id="PS00670">
    <property type="entry name" value="D_2_HYDROXYACID_DH_2"/>
    <property type="match status" value="1"/>
</dbReference>
<evidence type="ECO:0000256" key="7">
    <source>
        <dbReference type="ARBA" id="ARBA00023027"/>
    </source>
</evidence>
<dbReference type="Pfam" id="PF02826">
    <property type="entry name" value="2-Hacid_dh_C"/>
    <property type="match status" value="1"/>
</dbReference>
<dbReference type="InterPro" id="IPR006139">
    <property type="entry name" value="D-isomer_2_OHA_DH_cat_dom"/>
</dbReference>
<comment type="catalytic activity">
    <reaction evidence="9">
        <text>(R)-2-hydroxyglutarate + NAD(+) = 2-oxoglutarate + NADH + H(+)</text>
        <dbReference type="Rhea" id="RHEA:49612"/>
        <dbReference type="ChEBI" id="CHEBI:15378"/>
        <dbReference type="ChEBI" id="CHEBI:15801"/>
        <dbReference type="ChEBI" id="CHEBI:16810"/>
        <dbReference type="ChEBI" id="CHEBI:57540"/>
        <dbReference type="ChEBI" id="CHEBI:57945"/>
        <dbReference type="EC" id="1.1.1.399"/>
    </reaction>
</comment>
<evidence type="ECO:0000256" key="8">
    <source>
        <dbReference type="ARBA" id="ARBA00023299"/>
    </source>
</evidence>
<dbReference type="InterPro" id="IPR002912">
    <property type="entry name" value="ACT_dom"/>
</dbReference>
<dbReference type="PROSITE" id="PS00671">
    <property type="entry name" value="D_2_HYDROXYACID_DH_3"/>
    <property type="match status" value="1"/>
</dbReference>
<organism evidence="13 14">
    <name type="scientific">Nonomuraea rosea</name>
    <dbReference type="NCBI Taxonomy" id="638574"/>
    <lineage>
        <taxon>Bacteria</taxon>
        <taxon>Bacillati</taxon>
        <taxon>Actinomycetota</taxon>
        <taxon>Actinomycetes</taxon>
        <taxon>Streptosporangiales</taxon>
        <taxon>Streptosporangiaceae</taxon>
        <taxon>Nonomuraea</taxon>
    </lineage>
</organism>
<comment type="catalytic activity">
    <reaction evidence="10 11">
        <text>(2R)-3-phosphoglycerate + NAD(+) = 3-phosphooxypyruvate + NADH + H(+)</text>
        <dbReference type="Rhea" id="RHEA:12641"/>
        <dbReference type="ChEBI" id="CHEBI:15378"/>
        <dbReference type="ChEBI" id="CHEBI:18110"/>
        <dbReference type="ChEBI" id="CHEBI:57540"/>
        <dbReference type="ChEBI" id="CHEBI:57945"/>
        <dbReference type="ChEBI" id="CHEBI:58272"/>
        <dbReference type="EC" id="1.1.1.95"/>
    </reaction>
</comment>
<dbReference type="InterPro" id="IPR045626">
    <property type="entry name" value="PGDH_ASB_dom"/>
</dbReference>
<dbReference type="InterPro" id="IPR050857">
    <property type="entry name" value="D-2-hydroxyacid_DH"/>
</dbReference>
<name>A0ABP6YLC2_9ACTN</name>
<dbReference type="Gene3D" id="3.40.50.720">
    <property type="entry name" value="NAD(P)-binding Rossmann-like Domain"/>
    <property type="match status" value="2"/>
</dbReference>
<keyword evidence="14" id="KW-1185">Reference proteome</keyword>
<comment type="pathway">
    <text evidence="2 11">Amino-acid biosynthesis; L-serine biosynthesis; L-serine from 3-phospho-D-glycerate: step 1/3.</text>
</comment>
<keyword evidence="7 11" id="KW-0520">NAD</keyword>
<feature type="domain" description="ACT" evidence="12">
    <location>
        <begin position="469"/>
        <end position="543"/>
    </location>
</feature>
<dbReference type="NCBIfam" id="TIGR01327">
    <property type="entry name" value="PGDH"/>
    <property type="match status" value="1"/>
</dbReference>
<protein>
    <recommendedName>
        <fullName evidence="4 11">D-3-phosphoglycerate dehydrogenase</fullName>
        <ecNumber evidence="11">1.1.1.95</ecNumber>
    </recommendedName>
</protein>
<dbReference type="InterPro" id="IPR029009">
    <property type="entry name" value="ASB_dom_sf"/>
</dbReference>
<evidence type="ECO:0000256" key="2">
    <source>
        <dbReference type="ARBA" id="ARBA00005216"/>
    </source>
</evidence>
<evidence type="ECO:0000256" key="10">
    <source>
        <dbReference type="ARBA" id="ARBA00048731"/>
    </source>
</evidence>
<evidence type="ECO:0000313" key="14">
    <source>
        <dbReference type="Proteomes" id="UP001500630"/>
    </source>
</evidence>
<dbReference type="SUPFAM" id="SSF52283">
    <property type="entry name" value="Formate/glycerate dehydrogenase catalytic domain-like"/>
    <property type="match status" value="1"/>
</dbReference>
<accession>A0ABP6YLC2</accession>
<dbReference type="Gene3D" id="3.30.1330.90">
    <property type="entry name" value="D-3-phosphoglycerate dehydrogenase, domain 3"/>
    <property type="match status" value="1"/>
</dbReference>
<keyword evidence="5 11" id="KW-0028">Amino-acid biosynthesis</keyword>
<dbReference type="Pfam" id="PF19304">
    <property type="entry name" value="PGDH_inter"/>
    <property type="match status" value="1"/>
</dbReference>